<sequence>MCVLSRAETSTTVSISNSMLCLSELVESMGGDVGIGSEHMQVDLGPFESMLFVAKR</sequence>
<reference evidence="1" key="1">
    <citation type="submission" date="2019-08" db="EMBL/GenBank/DDBJ databases">
        <authorList>
            <person name="Kucharzyk K."/>
            <person name="Murdoch R.W."/>
            <person name="Higgins S."/>
            <person name="Loffler F."/>
        </authorList>
    </citation>
    <scope>NUCLEOTIDE SEQUENCE</scope>
</reference>
<dbReference type="EMBL" id="VSSQ01094801">
    <property type="protein sequence ID" value="MPN39158.1"/>
    <property type="molecule type" value="Genomic_DNA"/>
</dbReference>
<gene>
    <name evidence="1" type="ORF">SDC9_186686</name>
</gene>
<organism evidence="1">
    <name type="scientific">bioreactor metagenome</name>
    <dbReference type="NCBI Taxonomy" id="1076179"/>
    <lineage>
        <taxon>unclassified sequences</taxon>
        <taxon>metagenomes</taxon>
        <taxon>ecological metagenomes</taxon>
    </lineage>
</organism>
<accession>A0A645HJH0</accession>
<proteinExistence type="predicted"/>
<name>A0A645HJH0_9ZZZZ</name>
<evidence type="ECO:0000313" key="1">
    <source>
        <dbReference type="EMBL" id="MPN39158.1"/>
    </source>
</evidence>
<comment type="caution">
    <text evidence="1">The sequence shown here is derived from an EMBL/GenBank/DDBJ whole genome shotgun (WGS) entry which is preliminary data.</text>
</comment>
<dbReference type="AlphaFoldDB" id="A0A645HJH0"/>
<protein>
    <submittedName>
        <fullName evidence="1">Uncharacterized protein</fullName>
    </submittedName>
</protein>